<keyword evidence="3" id="KW-0238">DNA-binding</keyword>
<dbReference type="GO" id="GO:0005634">
    <property type="term" value="C:nucleus"/>
    <property type="evidence" value="ECO:0007669"/>
    <property type="project" value="UniProtKB-SubCell"/>
</dbReference>
<reference evidence="7 8" key="1">
    <citation type="submission" date="2015-04" db="EMBL/GenBank/DDBJ databases">
        <authorList>
            <person name="Syromyatnikov M.Y."/>
            <person name="Popov V.N."/>
        </authorList>
    </citation>
    <scope>NUCLEOTIDE SEQUENCE [LARGE SCALE GENOMIC DNA]</scope>
</reference>
<keyword evidence="2" id="KW-0156">Chromatin regulator</keyword>
<keyword evidence="4" id="KW-0539">Nucleus</keyword>
<dbReference type="AlphaFoldDB" id="A0A1J1JA87"/>
<sequence>MSSEREAIPKGGKNDSKDTNGEKNGNSAETLATSGNDKEKLSLGEIAAIDGEIAKAKTDQLQLLHNLFYDKNGTGPQIKRNIRKFAGFEESDKQKKLDQLLTFDIQAIKQTSTILAIQDIKKDDTKEIISSAIIDFLMAPTGKTFEEFQKDEPEDEEKEEEGEAEDEEDDEEEEEQEIKSKPKKGRGSSNSAGRPKRATASRVWTNDYGSSEDEEIEEARPRVGRKKRGGDSDSGSDYNPSGGGSDSEGDRRKSSRNSVPTRPTRGGRGRRGRGSESEEESEEESEDFSEEEVVPAKKKKNVPNRSTPKRGAAQRGRKRKQETESEEEPSEEDEEEEMESDDSEKQKKTNRKSATPKSSLQKKASKGRPKRAAPTVSKKKRKVASSDEEEPEDMGESEDDEPLKKPPKRNTSEDGTPTDDEIKKLLKDILAEANLEEITMKTVCKKVYAHYPNHDLSQRKDFIKQTVKSLIAA</sequence>
<dbReference type="InterPro" id="IPR014876">
    <property type="entry name" value="DEK_C"/>
</dbReference>
<evidence type="ECO:0000256" key="4">
    <source>
        <dbReference type="ARBA" id="ARBA00023242"/>
    </source>
</evidence>
<feature type="compositionally biased region" description="Acidic residues" evidence="5">
    <location>
        <begin position="277"/>
        <end position="293"/>
    </location>
</feature>
<evidence type="ECO:0000313" key="8">
    <source>
        <dbReference type="Proteomes" id="UP000183832"/>
    </source>
</evidence>
<dbReference type="GO" id="GO:2000779">
    <property type="term" value="P:regulation of double-strand break repair"/>
    <property type="evidence" value="ECO:0007669"/>
    <property type="project" value="TreeGrafter"/>
</dbReference>
<feature type="compositionally biased region" description="Acidic residues" evidence="5">
    <location>
        <begin position="386"/>
        <end position="401"/>
    </location>
</feature>
<keyword evidence="8" id="KW-1185">Reference proteome</keyword>
<proteinExistence type="predicted"/>
<name>A0A1J1JA87_9DIPT</name>
<evidence type="ECO:0000256" key="1">
    <source>
        <dbReference type="ARBA" id="ARBA00004123"/>
    </source>
</evidence>
<dbReference type="GO" id="GO:0042393">
    <property type="term" value="F:histone binding"/>
    <property type="evidence" value="ECO:0007669"/>
    <property type="project" value="TreeGrafter"/>
</dbReference>
<dbReference type="PANTHER" id="PTHR13468">
    <property type="entry name" value="DEK PROTEIN"/>
    <property type="match status" value="1"/>
</dbReference>
<feature type="domain" description="DEK-C" evidence="6">
    <location>
        <begin position="416"/>
        <end position="472"/>
    </location>
</feature>
<feature type="compositionally biased region" description="Acidic residues" evidence="5">
    <location>
        <begin position="152"/>
        <end position="176"/>
    </location>
</feature>
<dbReference type="PANTHER" id="PTHR13468:SF1">
    <property type="entry name" value="PROTEIN DEK"/>
    <property type="match status" value="1"/>
</dbReference>
<dbReference type="EMBL" id="CVRI01000074">
    <property type="protein sequence ID" value="CRL07937.1"/>
    <property type="molecule type" value="Genomic_DNA"/>
</dbReference>
<dbReference type="Gene3D" id="1.10.10.60">
    <property type="entry name" value="Homeodomain-like"/>
    <property type="match status" value="1"/>
</dbReference>
<dbReference type="STRING" id="568069.A0A1J1JA87"/>
<gene>
    <name evidence="7" type="primary">putative Protein DEK</name>
    <name evidence="7" type="ORF">CLUMA_CG020917</name>
</gene>
<dbReference type="GO" id="GO:0003677">
    <property type="term" value="F:DNA binding"/>
    <property type="evidence" value="ECO:0007669"/>
    <property type="project" value="UniProtKB-KW"/>
</dbReference>
<feature type="compositionally biased region" description="Basic residues" evidence="5">
    <location>
        <begin position="363"/>
        <end position="383"/>
    </location>
</feature>
<dbReference type="Pfam" id="PF08766">
    <property type="entry name" value="DEK_C"/>
    <property type="match status" value="1"/>
</dbReference>
<feature type="compositionally biased region" description="Acidic residues" evidence="5">
    <location>
        <begin position="324"/>
        <end position="342"/>
    </location>
</feature>
<dbReference type="Proteomes" id="UP000183832">
    <property type="component" value="Unassembled WGS sequence"/>
</dbReference>
<dbReference type="GO" id="GO:0006325">
    <property type="term" value="P:chromatin organization"/>
    <property type="evidence" value="ECO:0007669"/>
    <property type="project" value="UniProtKB-KW"/>
</dbReference>
<dbReference type="OrthoDB" id="10248551at2759"/>
<feature type="region of interest" description="Disordered" evidence="5">
    <location>
        <begin position="1"/>
        <end position="36"/>
    </location>
</feature>
<comment type="subcellular location">
    <subcellularLocation>
        <location evidence="1">Nucleus</location>
    </subcellularLocation>
</comment>
<evidence type="ECO:0000256" key="5">
    <source>
        <dbReference type="SAM" id="MobiDB-lite"/>
    </source>
</evidence>
<feature type="compositionally biased region" description="Basic and acidic residues" evidence="5">
    <location>
        <begin position="1"/>
        <end position="21"/>
    </location>
</feature>
<dbReference type="SUPFAM" id="SSF109715">
    <property type="entry name" value="DEK C-terminal domain"/>
    <property type="match status" value="1"/>
</dbReference>
<organism evidence="7 8">
    <name type="scientific">Clunio marinus</name>
    <dbReference type="NCBI Taxonomy" id="568069"/>
    <lineage>
        <taxon>Eukaryota</taxon>
        <taxon>Metazoa</taxon>
        <taxon>Ecdysozoa</taxon>
        <taxon>Arthropoda</taxon>
        <taxon>Hexapoda</taxon>
        <taxon>Insecta</taxon>
        <taxon>Pterygota</taxon>
        <taxon>Neoptera</taxon>
        <taxon>Endopterygota</taxon>
        <taxon>Diptera</taxon>
        <taxon>Nematocera</taxon>
        <taxon>Chironomoidea</taxon>
        <taxon>Chironomidae</taxon>
        <taxon>Clunio</taxon>
    </lineage>
</organism>
<feature type="compositionally biased region" description="Polar residues" evidence="5">
    <location>
        <begin position="22"/>
        <end position="35"/>
    </location>
</feature>
<evidence type="ECO:0000256" key="2">
    <source>
        <dbReference type="ARBA" id="ARBA00022853"/>
    </source>
</evidence>
<evidence type="ECO:0000259" key="6">
    <source>
        <dbReference type="PROSITE" id="PS51998"/>
    </source>
</evidence>
<feature type="compositionally biased region" description="Polar residues" evidence="5">
    <location>
        <begin position="352"/>
        <end position="362"/>
    </location>
</feature>
<evidence type="ECO:0000313" key="7">
    <source>
        <dbReference type="EMBL" id="CRL07937.1"/>
    </source>
</evidence>
<dbReference type="PROSITE" id="PS51998">
    <property type="entry name" value="DEK_C"/>
    <property type="match status" value="1"/>
</dbReference>
<dbReference type="InterPro" id="IPR044198">
    <property type="entry name" value="DEK"/>
</dbReference>
<feature type="region of interest" description="Disordered" evidence="5">
    <location>
        <begin position="146"/>
        <end position="422"/>
    </location>
</feature>
<accession>A0A1J1JA87</accession>
<protein>
    <submittedName>
        <fullName evidence="7">CLUMA_CG020917, isoform A</fullName>
    </submittedName>
</protein>
<evidence type="ECO:0000256" key="3">
    <source>
        <dbReference type="ARBA" id="ARBA00023125"/>
    </source>
</evidence>